<name>A0A0N5B458_STREA</name>
<dbReference type="AlphaFoldDB" id="A0A0N5B458"/>
<dbReference type="PANTHER" id="PTHR46564">
    <property type="entry name" value="TRANSPOSASE"/>
    <property type="match status" value="1"/>
</dbReference>
<evidence type="ECO:0000313" key="3">
    <source>
        <dbReference type="WBParaSite" id="SPAL_0000086000.1"/>
    </source>
</evidence>
<dbReference type="InterPro" id="IPR036397">
    <property type="entry name" value="RNaseH_sf"/>
</dbReference>
<accession>A0A0N5B458</accession>
<dbReference type="Pfam" id="PF13358">
    <property type="entry name" value="DDE_3"/>
    <property type="match status" value="1"/>
</dbReference>
<evidence type="ECO:0000259" key="1">
    <source>
        <dbReference type="Pfam" id="PF13358"/>
    </source>
</evidence>
<protein>
    <submittedName>
        <fullName evidence="3">DDE_3 domain-containing protein</fullName>
    </submittedName>
</protein>
<dbReference type="PANTHER" id="PTHR46564:SF1">
    <property type="entry name" value="TRANSPOSASE"/>
    <property type="match status" value="1"/>
</dbReference>
<proteinExistence type="predicted"/>
<dbReference type="SUPFAM" id="SSF53098">
    <property type="entry name" value="Ribonuclease H-like"/>
    <property type="match status" value="1"/>
</dbReference>
<feature type="domain" description="Tc1-like transposase DDE" evidence="1">
    <location>
        <begin position="39"/>
        <end position="171"/>
    </location>
</feature>
<dbReference type="Proteomes" id="UP000046392">
    <property type="component" value="Unplaced"/>
</dbReference>
<evidence type="ECO:0000313" key="2">
    <source>
        <dbReference type="Proteomes" id="UP000046392"/>
    </source>
</evidence>
<dbReference type="InterPro" id="IPR038717">
    <property type="entry name" value="Tc1-like_DDE_dom"/>
</dbReference>
<dbReference type="GO" id="GO:0003676">
    <property type="term" value="F:nucleic acid binding"/>
    <property type="evidence" value="ECO:0007669"/>
    <property type="project" value="InterPro"/>
</dbReference>
<organism evidence="2 3">
    <name type="scientific">Strongyloides papillosus</name>
    <name type="common">Intestinal threadworm</name>
    <dbReference type="NCBI Taxonomy" id="174720"/>
    <lineage>
        <taxon>Eukaryota</taxon>
        <taxon>Metazoa</taxon>
        <taxon>Ecdysozoa</taxon>
        <taxon>Nematoda</taxon>
        <taxon>Chromadorea</taxon>
        <taxon>Rhabditida</taxon>
        <taxon>Tylenchina</taxon>
        <taxon>Panagrolaimomorpha</taxon>
        <taxon>Strongyloidoidea</taxon>
        <taxon>Strongyloididae</taxon>
        <taxon>Strongyloides</taxon>
    </lineage>
</organism>
<dbReference type="STRING" id="174720.A0A0N5B458"/>
<sequence>MKITRKRLKKKPATIVSPQLIEVRKNYARTVRGIPGHYLLFLYETGFNLHTTNNYGYSPVNIDAYRLFPANRQRNVSLMAIISTNGVLHHKCLVGSYNAESFVEFLDEFFTKFNNGEYNNHTIIMDNVKFHHSQITKNYLNQKNSRYQFLPAYSPALNPIEEVFSTLKARYCSVPGRVTNQNQIISRVDQVIEKMNEELQFSNYYQHMRVFSDQAFSGIAFI</sequence>
<keyword evidence="2" id="KW-1185">Reference proteome</keyword>
<dbReference type="Gene3D" id="3.30.420.10">
    <property type="entry name" value="Ribonuclease H-like superfamily/Ribonuclease H"/>
    <property type="match status" value="1"/>
</dbReference>
<reference evidence="3" key="1">
    <citation type="submission" date="2017-02" db="UniProtKB">
        <authorList>
            <consortium name="WormBaseParasite"/>
        </authorList>
    </citation>
    <scope>IDENTIFICATION</scope>
</reference>
<dbReference type="InterPro" id="IPR012337">
    <property type="entry name" value="RNaseH-like_sf"/>
</dbReference>
<dbReference type="WBParaSite" id="SPAL_0000086000.1">
    <property type="protein sequence ID" value="SPAL_0000086000.1"/>
    <property type="gene ID" value="SPAL_0000086000"/>
</dbReference>